<keyword evidence="9" id="KW-0732">Signal</keyword>
<dbReference type="GO" id="GO:0004656">
    <property type="term" value="F:procollagen-proline 4-dioxygenase activity"/>
    <property type="evidence" value="ECO:0007669"/>
    <property type="project" value="UniProtKB-EC"/>
</dbReference>
<evidence type="ECO:0000256" key="9">
    <source>
        <dbReference type="SAM" id="SignalP"/>
    </source>
</evidence>
<feature type="region of interest" description="Disordered" evidence="8">
    <location>
        <begin position="290"/>
        <end position="311"/>
    </location>
</feature>
<sequence length="311" mass="34592">MRRVFLLLLLHLLATLVTADRVHLPHDYRDERLDDDDDALQREESIDYFSSRRFHGVDAADGGSSGWIEKISDSPRAYVFREFLTDAECDRVIERAYPTMEASEVTDDDSGEARPDDARSSIGGWVSGDDDEVIRNIELRASTWAMLPMNRGETMQVLRYEKGQKYDAHDDFFHDEHNVKNGGQRVATILMYLSDVEEGGETVFPLGTPLGGRDPEKSGVTGDNACELASQNDPRVLAVKPRRGDALLFFNAHLSGEMDEKANHAGCPVNRGTKWTMTRWHRVGAIGVGTFASDPKATSDSEQPHAPAGEP</sequence>
<dbReference type="InterPro" id="IPR045054">
    <property type="entry name" value="P4HA-like"/>
</dbReference>
<protein>
    <submittedName>
        <fullName evidence="11">Oxidoreductase</fullName>
    </submittedName>
</protein>
<dbReference type="Proteomes" id="UP000195557">
    <property type="component" value="Unassembled WGS sequence"/>
</dbReference>
<evidence type="ECO:0000256" key="5">
    <source>
        <dbReference type="ARBA" id="ARBA00023002"/>
    </source>
</evidence>
<comment type="subcellular location">
    <subcellularLocation>
        <location evidence="2">Endoplasmic reticulum membrane</location>
        <topology evidence="2">Single-pass type II membrane protein</topology>
    </subcellularLocation>
</comment>
<dbReference type="GO" id="GO:0005506">
    <property type="term" value="F:iron ion binding"/>
    <property type="evidence" value="ECO:0007669"/>
    <property type="project" value="InterPro"/>
</dbReference>
<dbReference type="PROSITE" id="PS51471">
    <property type="entry name" value="FE2OG_OXY"/>
    <property type="match status" value="1"/>
</dbReference>
<keyword evidence="4" id="KW-0223">Dioxygenase</keyword>
<dbReference type="Pfam" id="PF13640">
    <property type="entry name" value="2OG-FeII_Oxy_3"/>
    <property type="match status" value="1"/>
</dbReference>
<dbReference type="Gene3D" id="2.60.120.620">
    <property type="entry name" value="q2cbj1_9rhob like domain"/>
    <property type="match status" value="1"/>
</dbReference>
<dbReference type="GO" id="GO:0031418">
    <property type="term" value="F:L-ascorbic acid binding"/>
    <property type="evidence" value="ECO:0007669"/>
    <property type="project" value="InterPro"/>
</dbReference>
<keyword evidence="3" id="KW-0479">Metal-binding</keyword>
<organism evidence="11">
    <name type="scientific">Ostreococcus tauri</name>
    <name type="common">Marine green alga</name>
    <dbReference type="NCBI Taxonomy" id="70448"/>
    <lineage>
        <taxon>Eukaryota</taxon>
        <taxon>Viridiplantae</taxon>
        <taxon>Chlorophyta</taxon>
        <taxon>Mamiellophyceae</taxon>
        <taxon>Mamiellales</taxon>
        <taxon>Bathycoccaceae</taxon>
        <taxon>Ostreococcus</taxon>
    </lineage>
</organism>
<dbReference type="InterPro" id="IPR006620">
    <property type="entry name" value="Pro_4_hyd_alph"/>
</dbReference>
<dbReference type="PANTHER" id="PTHR10869">
    <property type="entry name" value="PROLYL 4-HYDROXYLASE ALPHA SUBUNIT"/>
    <property type="match status" value="1"/>
</dbReference>
<dbReference type="SMART" id="SM00702">
    <property type="entry name" value="P4Hc"/>
    <property type="match status" value="1"/>
</dbReference>
<evidence type="ECO:0000313" key="11">
    <source>
        <dbReference type="EMBL" id="OUS45040.1"/>
    </source>
</evidence>
<comment type="cofactor">
    <cofactor evidence="1">
        <name>L-ascorbate</name>
        <dbReference type="ChEBI" id="CHEBI:38290"/>
    </cofactor>
</comment>
<keyword evidence="5" id="KW-0560">Oxidoreductase</keyword>
<evidence type="ECO:0000256" key="7">
    <source>
        <dbReference type="ARBA" id="ARBA00049169"/>
    </source>
</evidence>
<reference evidence="11" key="1">
    <citation type="submission" date="2017-04" db="EMBL/GenBank/DDBJ databases">
        <title>Population genomics of picophytoplankton unveils novel chromosome hypervariability.</title>
        <authorList>
            <consortium name="DOE Joint Genome Institute"/>
            <person name="Blanc-Mathieu R."/>
            <person name="Krasovec M."/>
            <person name="Hebrard M."/>
            <person name="Yau S."/>
            <person name="Desgranges E."/>
            <person name="Martin J."/>
            <person name="Schackwitz W."/>
            <person name="Kuo A."/>
            <person name="Salin G."/>
            <person name="Donnadieu C."/>
            <person name="Desdevises Y."/>
            <person name="Sanchez-Ferandin S."/>
            <person name="Moreau H."/>
            <person name="Rivals E."/>
            <person name="Grigoriev I.V."/>
            <person name="Grimsley N."/>
            <person name="Eyre-Walker A."/>
            <person name="Piganeau G."/>
        </authorList>
    </citation>
    <scope>NUCLEOTIDE SEQUENCE [LARGE SCALE GENOMIC DNA]</scope>
    <source>
        <strain evidence="11">RCC 1115</strain>
    </source>
</reference>
<dbReference type="GO" id="GO:0005789">
    <property type="term" value="C:endoplasmic reticulum membrane"/>
    <property type="evidence" value="ECO:0007669"/>
    <property type="project" value="UniProtKB-SubCell"/>
</dbReference>
<comment type="catalytic activity">
    <reaction evidence="7">
        <text>L-prolyl-[collagen] + 2-oxoglutarate + O2 = trans-4-hydroxy-L-prolyl-[collagen] + succinate + CO2</text>
        <dbReference type="Rhea" id="RHEA:18945"/>
        <dbReference type="Rhea" id="RHEA-COMP:11676"/>
        <dbReference type="Rhea" id="RHEA-COMP:11680"/>
        <dbReference type="ChEBI" id="CHEBI:15379"/>
        <dbReference type="ChEBI" id="CHEBI:16526"/>
        <dbReference type="ChEBI" id="CHEBI:16810"/>
        <dbReference type="ChEBI" id="CHEBI:30031"/>
        <dbReference type="ChEBI" id="CHEBI:50342"/>
        <dbReference type="ChEBI" id="CHEBI:61965"/>
        <dbReference type="EC" id="1.14.11.2"/>
    </reaction>
</comment>
<dbReference type="PANTHER" id="PTHR10869:SF246">
    <property type="entry name" value="TRANSMEMBRANE PROLYL 4-HYDROXYLASE"/>
    <property type="match status" value="1"/>
</dbReference>
<evidence type="ECO:0000256" key="8">
    <source>
        <dbReference type="SAM" id="MobiDB-lite"/>
    </source>
</evidence>
<feature type="chain" id="PRO_5013345833" evidence="9">
    <location>
        <begin position="20"/>
        <end position="311"/>
    </location>
</feature>
<feature type="signal peptide" evidence="9">
    <location>
        <begin position="1"/>
        <end position="19"/>
    </location>
</feature>
<evidence type="ECO:0000256" key="6">
    <source>
        <dbReference type="ARBA" id="ARBA00023004"/>
    </source>
</evidence>
<evidence type="ECO:0000256" key="2">
    <source>
        <dbReference type="ARBA" id="ARBA00004648"/>
    </source>
</evidence>
<feature type="region of interest" description="Disordered" evidence="8">
    <location>
        <begin position="100"/>
        <end position="125"/>
    </location>
</feature>
<dbReference type="InterPro" id="IPR044862">
    <property type="entry name" value="Pro_4_hyd_alph_FE2OG_OXY"/>
</dbReference>
<evidence type="ECO:0000256" key="3">
    <source>
        <dbReference type="ARBA" id="ARBA00022723"/>
    </source>
</evidence>
<gene>
    <name evidence="11" type="ORF">BE221DRAFT_170655</name>
</gene>
<evidence type="ECO:0000256" key="1">
    <source>
        <dbReference type="ARBA" id="ARBA00001961"/>
    </source>
</evidence>
<name>A0A1Y5I632_OSTTA</name>
<proteinExistence type="predicted"/>
<keyword evidence="6" id="KW-0408">Iron</keyword>
<feature type="domain" description="Fe2OG dioxygenase" evidence="10">
    <location>
        <begin position="151"/>
        <end position="283"/>
    </location>
</feature>
<accession>A0A1Y5I632</accession>
<evidence type="ECO:0000259" key="10">
    <source>
        <dbReference type="PROSITE" id="PS51471"/>
    </source>
</evidence>
<dbReference type="eggNOG" id="KOG1591">
    <property type="taxonomic scope" value="Eukaryota"/>
</dbReference>
<dbReference type="AlphaFoldDB" id="A0A1Y5I632"/>
<dbReference type="InterPro" id="IPR005123">
    <property type="entry name" value="Oxoglu/Fe-dep_dioxygenase_dom"/>
</dbReference>
<evidence type="ECO:0000256" key="4">
    <source>
        <dbReference type="ARBA" id="ARBA00022964"/>
    </source>
</evidence>
<dbReference type="EMBL" id="KZ155793">
    <property type="protein sequence ID" value="OUS45040.1"/>
    <property type="molecule type" value="Genomic_DNA"/>
</dbReference>